<proteinExistence type="predicted"/>
<organism evidence="1 2">
    <name type="scientific">Auriscalpium vulgare</name>
    <dbReference type="NCBI Taxonomy" id="40419"/>
    <lineage>
        <taxon>Eukaryota</taxon>
        <taxon>Fungi</taxon>
        <taxon>Dikarya</taxon>
        <taxon>Basidiomycota</taxon>
        <taxon>Agaricomycotina</taxon>
        <taxon>Agaricomycetes</taxon>
        <taxon>Russulales</taxon>
        <taxon>Auriscalpiaceae</taxon>
        <taxon>Auriscalpium</taxon>
    </lineage>
</organism>
<evidence type="ECO:0000313" key="2">
    <source>
        <dbReference type="Proteomes" id="UP000814033"/>
    </source>
</evidence>
<name>A0ACB8RR79_9AGAM</name>
<reference evidence="1" key="1">
    <citation type="submission" date="2021-02" db="EMBL/GenBank/DDBJ databases">
        <authorList>
            <consortium name="DOE Joint Genome Institute"/>
            <person name="Ahrendt S."/>
            <person name="Looney B.P."/>
            <person name="Miyauchi S."/>
            <person name="Morin E."/>
            <person name="Drula E."/>
            <person name="Courty P.E."/>
            <person name="Chicoki N."/>
            <person name="Fauchery L."/>
            <person name="Kohler A."/>
            <person name="Kuo A."/>
            <person name="Labutti K."/>
            <person name="Pangilinan J."/>
            <person name="Lipzen A."/>
            <person name="Riley R."/>
            <person name="Andreopoulos W."/>
            <person name="He G."/>
            <person name="Johnson J."/>
            <person name="Barry K.W."/>
            <person name="Grigoriev I.V."/>
            <person name="Nagy L."/>
            <person name="Hibbett D."/>
            <person name="Henrissat B."/>
            <person name="Matheny P.B."/>
            <person name="Labbe J."/>
            <person name="Martin F."/>
        </authorList>
    </citation>
    <scope>NUCLEOTIDE SEQUENCE</scope>
    <source>
        <strain evidence="1">FP105234-sp</strain>
    </source>
</reference>
<evidence type="ECO:0000313" key="1">
    <source>
        <dbReference type="EMBL" id="KAI0046514.1"/>
    </source>
</evidence>
<gene>
    <name evidence="1" type="ORF">FA95DRAFT_1493885</name>
</gene>
<protein>
    <submittedName>
        <fullName evidence="1">DNase I-like protein</fullName>
    </submittedName>
</protein>
<comment type="caution">
    <text evidence="1">The sequence shown here is derived from an EMBL/GenBank/DDBJ whole genome shotgun (WGS) entry which is preliminary data.</text>
</comment>
<reference evidence="1" key="2">
    <citation type="journal article" date="2022" name="New Phytol.">
        <title>Evolutionary transition to the ectomycorrhizal habit in the genomes of a hyperdiverse lineage of mushroom-forming fungi.</title>
        <authorList>
            <person name="Looney B."/>
            <person name="Miyauchi S."/>
            <person name="Morin E."/>
            <person name="Drula E."/>
            <person name="Courty P.E."/>
            <person name="Kohler A."/>
            <person name="Kuo A."/>
            <person name="LaButti K."/>
            <person name="Pangilinan J."/>
            <person name="Lipzen A."/>
            <person name="Riley R."/>
            <person name="Andreopoulos W."/>
            <person name="He G."/>
            <person name="Johnson J."/>
            <person name="Nolan M."/>
            <person name="Tritt A."/>
            <person name="Barry K.W."/>
            <person name="Grigoriev I.V."/>
            <person name="Nagy L.G."/>
            <person name="Hibbett D."/>
            <person name="Henrissat B."/>
            <person name="Matheny P.B."/>
            <person name="Labbe J."/>
            <person name="Martin F.M."/>
        </authorList>
    </citation>
    <scope>NUCLEOTIDE SEQUENCE</scope>
    <source>
        <strain evidence="1">FP105234-sp</strain>
    </source>
</reference>
<sequence>MRILSWNINGVRTIPQYHPWNAFKTWDGVLRELGGDIICFQGSCAPEMKTTRAAIGRNFAVPDSFDSFFSFPANKGGYSGVAVYADVNTAVPLKAEEGLSGKLQPKPPLVPQERVSASYPHAHEMDLMEDADGNTLHDLQALDSEGRALVVDFGLFVLINLYCPNETSDARLPFKMNYHFMLQERVRKLIEEKREVIVVGDINVCAAPIDHCDGHLPSNASTFWEHPARAWFHRWIGPDGPLIDVLRKFWPDRKGMYTCWNTKISARDTNYGTRIDYFLVTPGLLPWISHGDIQPSVKGSDHCPIYIDLHDEITLDGEKRTLREAMKMDGSKREAPRLAAKYWNEFTGKQMLMSNFFGKRAASDSKSASEIPASKPVQPSLSTAFDALASSSGLGAPCSVPSPSEQVSVREPKVESPSPSHIPRVAGPYSNLAVDNGTPSSRTKSIPRPSQEQRKRQRSDAASSSSKTKKLKSGQAKLSSFFTKSSTSQPSDVIEVSDSEPALAGTSSRAPSSSPPLYPTETQEQLDADFRLAQELSFSQESTSPSQSESVLSQSKDPTQSKKAWSTLFAPVPPPKCAVHGEPAKEFRVNKPGPNKGKVFYVCSRPVGPGYDKGRSERLREEVDPQYKCDFFKWASEVKREALRAHGEKGT</sequence>
<keyword evidence="2" id="KW-1185">Reference proteome</keyword>
<dbReference type="Proteomes" id="UP000814033">
    <property type="component" value="Unassembled WGS sequence"/>
</dbReference>
<dbReference type="EMBL" id="MU275923">
    <property type="protein sequence ID" value="KAI0046514.1"/>
    <property type="molecule type" value="Genomic_DNA"/>
</dbReference>
<accession>A0ACB8RR79</accession>